<dbReference type="EMBL" id="PYFT01000001">
    <property type="protein sequence ID" value="PSR54859.1"/>
    <property type="molecule type" value="Genomic_DNA"/>
</dbReference>
<dbReference type="SUPFAM" id="SSF161098">
    <property type="entry name" value="MetI-like"/>
    <property type="match status" value="1"/>
</dbReference>
<feature type="transmembrane region" description="Helical" evidence="7">
    <location>
        <begin position="335"/>
        <end position="357"/>
    </location>
</feature>
<dbReference type="GO" id="GO:0005886">
    <property type="term" value="C:plasma membrane"/>
    <property type="evidence" value="ECO:0007669"/>
    <property type="project" value="UniProtKB-SubCell"/>
</dbReference>
<dbReference type="Gene3D" id="1.10.3720.10">
    <property type="entry name" value="MetI-like"/>
    <property type="match status" value="1"/>
</dbReference>
<evidence type="ECO:0000313" key="10">
    <source>
        <dbReference type="Proteomes" id="UP000240357"/>
    </source>
</evidence>
<sequence>MSKIKENTKPRRTVKWHWQEKLATGYLLIFLLTVLFGLPAGWLPDPNKINLAQVYYPPFSFSKMVGQETIHWLGTDQLGRDVLANLVVGAQTALLVSVPAMALATLIGITLGSLAGFWGDTGFRISLISFIVSLVLLFLAIYYGFYIQQFHWVHAFQSGSRSVLGKLGNALLIFVFLSFCGWLLVKVLKRLGLKRQITLPLDQIVLKTIEVIGSVPRLLLIMCLVAFTQPALRNIVLLATLTYWASIARLVRSELLQVKELPYVQAARVAGLSESRILFREALPNALPPVVVAVAFGLGNLMSLEATLSFLEVGIPADVASWGRMIKGIKANSEAWWLLFFPAFTLCCTILSLQVIAQRVLKWMSPTRNN</sequence>
<keyword evidence="6 7" id="KW-0472">Membrane</keyword>
<accession>A0A2T2YH74</accession>
<dbReference type="PANTHER" id="PTHR43386">
    <property type="entry name" value="OLIGOPEPTIDE TRANSPORT SYSTEM PERMEASE PROTEIN APPC"/>
    <property type="match status" value="1"/>
</dbReference>
<keyword evidence="3" id="KW-1003">Cell membrane</keyword>
<dbReference type="RefSeq" id="WP_106930928.1">
    <property type="nucleotide sequence ID" value="NZ_PYFT01000001.1"/>
</dbReference>
<dbReference type="OrthoDB" id="9783218at2"/>
<proteinExistence type="inferred from homology"/>
<keyword evidence="10" id="KW-1185">Reference proteome</keyword>
<evidence type="ECO:0000259" key="8">
    <source>
        <dbReference type="PROSITE" id="PS50928"/>
    </source>
</evidence>
<dbReference type="InterPro" id="IPR050366">
    <property type="entry name" value="BP-dependent_transpt_permease"/>
</dbReference>
<comment type="caution">
    <text evidence="9">The sequence shown here is derived from an EMBL/GenBank/DDBJ whole genome shotgun (WGS) entry which is preliminary data.</text>
</comment>
<dbReference type="Pfam" id="PF00528">
    <property type="entry name" value="BPD_transp_1"/>
    <property type="match status" value="1"/>
</dbReference>
<evidence type="ECO:0000256" key="1">
    <source>
        <dbReference type="ARBA" id="ARBA00004651"/>
    </source>
</evidence>
<gene>
    <name evidence="9" type="ORF">AHMF7605_15785</name>
</gene>
<evidence type="ECO:0000313" key="9">
    <source>
        <dbReference type="EMBL" id="PSR54859.1"/>
    </source>
</evidence>
<dbReference type="PANTHER" id="PTHR43386:SF1">
    <property type="entry name" value="D,D-DIPEPTIDE TRANSPORT SYSTEM PERMEASE PROTEIN DDPC-RELATED"/>
    <property type="match status" value="1"/>
</dbReference>
<evidence type="ECO:0000256" key="7">
    <source>
        <dbReference type="RuleBase" id="RU363032"/>
    </source>
</evidence>
<dbReference type="CDD" id="cd06261">
    <property type="entry name" value="TM_PBP2"/>
    <property type="match status" value="1"/>
</dbReference>
<keyword evidence="4 7" id="KW-0812">Transmembrane</keyword>
<feature type="transmembrane region" description="Helical" evidence="7">
    <location>
        <begin position="21"/>
        <end position="42"/>
    </location>
</feature>
<reference evidence="9 10" key="1">
    <citation type="submission" date="2018-03" db="EMBL/GenBank/DDBJ databases">
        <title>Adhaeribacter sp. HMF7605 Genome sequencing and assembly.</title>
        <authorList>
            <person name="Kang H."/>
            <person name="Kang J."/>
            <person name="Cha I."/>
            <person name="Kim H."/>
            <person name="Joh K."/>
        </authorList>
    </citation>
    <scope>NUCLEOTIDE SEQUENCE [LARGE SCALE GENOMIC DNA]</scope>
    <source>
        <strain evidence="9 10">HMF7605</strain>
    </source>
</reference>
<dbReference type="PROSITE" id="PS50928">
    <property type="entry name" value="ABC_TM1"/>
    <property type="match status" value="1"/>
</dbReference>
<evidence type="ECO:0000256" key="3">
    <source>
        <dbReference type="ARBA" id="ARBA00022475"/>
    </source>
</evidence>
<evidence type="ECO:0000256" key="5">
    <source>
        <dbReference type="ARBA" id="ARBA00022989"/>
    </source>
</evidence>
<dbReference type="AlphaFoldDB" id="A0A2T2YH74"/>
<dbReference type="Proteomes" id="UP000240357">
    <property type="component" value="Unassembled WGS sequence"/>
</dbReference>
<keyword evidence="2 7" id="KW-0813">Transport</keyword>
<dbReference type="InterPro" id="IPR035906">
    <property type="entry name" value="MetI-like_sf"/>
</dbReference>
<feature type="domain" description="ABC transmembrane type-1" evidence="8">
    <location>
        <begin position="163"/>
        <end position="357"/>
    </location>
</feature>
<dbReference type="GO" id="GO:0055085">
    <property type="term" value="P:transmembrane transport"/>
    <property type="evidence" value="ECO:0007669"/>
    <property type="project" value="InterPro"/>
</dbReference>
<comment type="similarity">
    <text evidence="7">Belongs to the binding-protein-dependent transport system permease family.</text>
</comment>
<name>A0A2T2YH74_9BACT</name>
<evidence type="ECO:0000256" key="2">
    <source>
        <dbReference type="ARBA" id="ARBA00022448"/>
    </source>
</evidence>
<protein>
    <submittedName>
        <fullName evidence="9">ABC transporter permease</fullName>
    </submittedName>
</protein>
<comment type="subcellular location">
    <subcellularLocation>
        <location evidence="1 7">Cell membrane</location>
        <topology evidence="1 7">Multi-pass membrane protein</topology>
    </subcellularLocation>
</comment>
<feature type="transmembrane region" description="Helical" evidence="7">
    <location>
        <begin position="93"/>
        <end position="118"/>
    </location>
</feature>
<dbReference type="InterPro" id="IPR000515">
    <property type="entry name" value="MetI-like"/>
</dbReference>
<evidence type="ECO:0000256" key="6">
    <source>
        <dbReference type="ARBA" id="ARBA00023136"/>
    </source>
</evidence>
<feature type="transmembrane region" description="Helical" evidence="7">
    <location>
        <begin position="125"/>
        <end position="147"/>
    </location>
</feature>
<feature type="transmembrane region" description="Helical" evidence="7">
    <location>
        <begin position="167"/>
        <end position="188"/>
    </location>
</feature>
<evidence type="ECO:0000256" key="4">
    <source>
        <dbReference type="ARBA" id="ARBA00022692"/>
    </source>
</evidence>
<organism evidence="9 10">
    <name type="scientific">Adhaeribacter arboris</name>
    <dbReference type="NCBI Taxonomy" id="2072846"/>
    <lineage>
        <taxon>Bacteria</taxon>
        <taxon>Pseudomonadati</taxon>
        <taxon>Bacteroidota</taxon>
        <taxon>Cytophagia</taxon>
        <taxon>Cytophagales</taxon>
        <taxon>Hymenobacteraceae</taxon>
        <taxon>Adhaeribacter</taxon>
    </lineage>
</organism>
<keyword evidence="5 7" id="KW-1133">Transmembrane helix</keyword>